<keyword evidence="3" id="KW-1185">Reference proteome</keyword>
<name>A0A7J9IUV8_9ROSI</name>
<evidence type="ECO:0000313" key="2">
    <source>
        <dbReference type="EMBL" id="MBA0824965.1"/>
    </source>
</evidence>
<comment type="caution">
    <text evidence="2">The sequence shown here is derived from an EMBL/GenBank/DDBJ whole genome shotgun (WGS) entry which is preliminary data.</text>
</comment>
<reference evidence="2 3" key="1">
    <citation type="journal article" date="2019" name="Genome Biol. Evol.">
        <title>Insights into the evolution of the New World diploid cottons (Gossypium, subgenus Houzingenia) based on genome sequencing.</title>
        <authorList>
            <person name="Grover C.E."/>
            <person name="Arick M.A. 2nd"/>
            <person name="Thrash A."/>
            <person name="Conover J.L."/>
            <person name="Sanders W.S."/>
            <person name="Peterson D.G."/>
            <person name="Frelichowski J.E."/>
            <person name="Scheffler J.A."/>
            <person name="Scheffler B.E."/>
            <person name="Wendel J.F."/>
        </authorList>
    </citation>
    <scope>NUCLEOTIDE SEQUENCE [LARGE SCALE GENOMIC DNA]</scope>
    <source>
        <strain evidence="2">6</strain>
        <tissue evidence="2">Leaf</tissue>
    </source>
</reference>
<evidence type="ECO:0000256" key="1">
    <source>
        <dbReference type="SAM" id="MobiDB-lite"/>
    </source>
</evidence>
<sequence length="123" mass="12987">NFLEFLKQAGSNSALNGKGEKVIVPNLILNRFYGKGSVPLGINAHFNPTFDGLVDLVVHLNSEFINPKNHSAFTFKDNGGINHAKPLETGITVGRGKGTSTSKGRGSGIKGIVRSNGGISKII</sequence>
<feature type="region of interest" description="Disordered" evidence="1">
    <location>
        <begin position="86"/>
        <end position="107"/>
    </location>
</feature>
<proteinExistence type="predicted"/>
<evidence type="ECO:0000313" key="3">
    <source>
        <dbReference type="Proteomes" id="UP000593575"/>
    </source>
</evidence>
<organism evidence="2 3">
    <name type="scientific">Gossypium armourianum</name>
    <dbReference type="NCBI Taxonomy" id="34283"/>
    <lineage>
        <taxon>Eukaryota</taxon>
        <taxon>Viridiplantae</taxon>
        <taxon>Streptophyta</taxon>
        <taxon>Embryophyta</taxon>
        <taxon>Tracheophyta</taxon>
        <taxon>Spermatophyta</taxon>
        <taxon>Magnoliopsida</taxon>
        <taxon>eudicotyledons</taxon>
        <taxon>Gunneridae</taxon>
        <taxon>Pentapetalae</taxon>
        <taxon>rosids</taxon>
        <taxon>malvids</taxon>
        <taxon>Malvales</taxon>
        <taxon>Malvaceae</taxon>
        <taxon>Malvoideae</taxon>
        <taxon>Gossypium</taxon>
    </lineage>
</organism>
<dbReference type="EMBL" id="JABFAE010000003">
    <property type="protein sequence ID" value="MBA0824965.1"/>
    <property type="molecule type" value="Genomic_DNA"/>
</dbReference>
<dbReference type="Proteomes" id="UP000593575">
    <property type="component" value="Unassembled WGS sequence"/>
</dbReference>
<accession>A0A7J9IUV8</accession>
<dbReference type="AlphaFoldDB" id="A0A7J9IUV8"/>
<feature type="compositionally biased region" description="Low complexity" evidence="1">
    <location>
        <begin position="92"/>
        <end position="107"/>
    </location>
</feature>
<feature type="non-terminal residue" evidence="2">
    <location>
        <position position="1"/>
    </location>
</feature>
<protein>
    <submittedName>
        <fullName evidence="2">Uncharacterized protein</fullName>
    </submittedName>
</protein>
<gene>
    <name evidence="2" type="ORF">Goarm_021596</name>
</gene>